<dbReference type="GeneID" id="39853338"/>
<gene>
    <name evidence="8" type="ORF">DV706_18845</name>
</gene>
<dbReference type="PANTHER" id="PTHR34856">
    <property type="entry name" value="PROTEIN NRFD"/>
    <property type="match status" value="1"/>
</dbReference>
<dbReference type="PANTHER" id="PTHR34856:SF2">
    <property type="entry name" value="PROTEIN NRFD"/>
    <property type="match status" value="1"/>
</dbReference>
<reference evidence="8 9" key="1">
    <citation type="journal article" date="2019" name="Nat. Commun.">
        <title>A new type of DNA phosphorothioation-based antiviral system in archaea.</title>
        <authorList>
            <person name="Xiong L."/>
            <person name="Liu S."/>
            <person name="Chen S."/>
            <person name="Xiao Y."/>
            <person name="Zhu B."/>
            <person name="Gao Y."/>
            <person name="Zhang Y."/>
            <person name="Chen B."/>
            <person name="Luo J."/>
            <person name="Deng Z."/>
            <person name="Chen X."/>
            <person name="Wang L."/>
            <person name="Chen S."/>
        </authorList>
    </citation>
    <scope>NUCLEOTIDE SEQUENCE [LARGE SCALE GENOMIC DNA]</scope>
    <source>
        <strain evidence="8 9">JCM 10635</strain>
        <plasmid evidence="8 9">unnamed1</plasmid>
    </source>
</reference>
<dbReference type="AlphaFoldDB" id="A0A4D6HTE9"/>
<evidence type="ECO:0000256" key="2">
    <source>
        <dbReference type="ARBA" id="ARBA00008929"/>
    </source>
</evidence>
<feature type="transmembrane region" description="Helical" evidence="7">
    <location>
        <begin position="400"/>
        <end position="424"/>
    </location>
</feature>
<dbReference type="InterPro" id="IPR005614">
    <property type="entry name" value="NrfD-like"/>
</dbReference>
<organism evidence="8 9">
    <name type="scientific">Natronorubrum bangense</name>
    <dbReference type="NCBI Taxonomy" id="61858"/>
    <lineage>
        <taxon>Archaea</taxon>
        <taxon>Methanobacteriati</taxon>
        <taxon>Methanobacteriota</taxon>
        <taxon>Stenosarchaea group</taxon>
        <taxon>Halobacteria</taxon>
        <taxon>Halobacteriales</taxon>
        <taxon>Natrialbaceae</taxon>
        <taxon>Natronorubrum</taxon>
    </lineage>
</organism>
<comment type="subcellular location">
    <subcellularLocation>
        <location evidence="1">Cell membrane</location>
        <topology evidence="1">Multi-pass membrane protein</topology>
    </subcellularLocation>
</comment>
<dbReference type="EMBL" id="CP031306">
    <property type="protein sequence ID" value="QCC56556.1"/>
    <property type="molecule type" value="Genomic_DNA"/>
</dbReference>
<geneLocation type="plasmid" evidence="8">
    <name>unnamed1</name>
</geneLocation>
<feature type="transmembrane region" description="Helical" evidence="7">
    <location>
        <begin position="287"/>
        <end position="308"/>
    </location>
</feature>
<feature type="transmembrane region" description="Helical" evidence="7">
    <location>
        <begin position="205"/>
        <end position="228"/>
    </location>
</feature>
<evidence type="ECO:0000313" key="8">
    <source>
        <dbReference type="EMBL" id="QCC56556.1"/>
    </source>
</evidence>
<evidence type="ECO:0000256" key="1">
    <source>
        <dbReference type="ARBA" id="ARBA00004651"/>
    </source>
</evidence>
<keyword evidence="8" id="KW-0614">Plasmid</keyword>
<keyword evidence="4 7" id="KW-0812">Transmembrane</keyword>
<name>A0A4D6HTE9_9EURY</name>
<feature type="transmembrane region" description="Helical" evidence="7">
    <location>
        <begin position="64"/>
        <end position="91"/>
    </location>
</feature>
<evidence type="ECO:0000313" key="9">
    <source>
        <dbReference type="Proteomes" id="UP000296822"/>
    </source>
</evidence>
<feature type="transmembrane region" description="Helical" evidence="7">
    <location>
        <begin position="248"/>
        <end position="266"/>
    </location>
</feature>
<dbReference type="KEGG" id="nbg:DV706_18845"/>
<sequence>MSAIDADVERLTEPLRGTSTKFYIALAIAAILSFATAVAYFTQLRFGMAVTGLRGWGTQGGVPWGLYIGTFIWWIGIAHGGVAISAAVRLFDFEEFLPIARIAEILTLIALPMAATNILFDIGRPDTLWVMIANWPSTVQSSPLTWDMTATFLYFIMAGTYLIITLRNDIYDCWQRGTLPTAFKPVYQLLLIGYRPTERKKTHQMAWWMAIGILLLVPLMSGGVVPWLFATMGMHPGWFGASHGPAMFAESMTSAIAAVVITAAVFRWAYGWDDVIGDEIFRGLNKALIVLVLVTLWFLAQSLVTGSYPAAPADTGQLTESLVSGSMAVPFWLAVGGLLVALAYLVAQALQPSLFSVAASAVAAVLVTTAILLKKIVFVIEGLLYPTRDPLASMFAENSYWPTLTEFTMAFGTIAVAVLIFLVATKVIPIVELEHARSTPDETDDADVEVSEA</sequence>
<feature type="transmembrane region" description="Helical" evidence="7">
    <location>
        <begin position="354"/>
        <end position="380"/>
    </location>
</feature>
<comment type="similarity">
    <text evidence="2">Belongs to the NrfD family.</text>
</comment>
<feature type="transmembrane region" description="Helical" evidence="7">
    <location>
        <begin position="22"/>
        <end position="44"/>
    </location>
</feature>
<keyword evidence="6 7" id="KW-0472">Membrane</keyword>
<dbReference type="GO" id="GO:0005886">
    <property type="term" value="C:plasma membrane"/>
    <property type="evidence" value="ECO:0007669"/>
    <property type="project" value="UniProtKB-SubCell"/>
</dbReference>
<dbReference type="RefSeq" id="WP_006067055.1">
    <property type="nucleotide sequence ID" value="NZ_CP031306.1"/>
</dbReference>
<evidence type="ECO:0000256" key="3">
    <source>
        <dbReference type="ARBA" id="ARBA00022475"/>
    </source>
</evidence>
<proteinExistence type="inferred from homology"/>
<keyword evidence="5 7" id="KW-1133">Transmembrane helix</keyword>
<feature type="transmembrane region" description="Helical" evidence="7">
    <location>
        <begin position="103"/>
        <end position="123"/>
    </location>
</feature>
<dbReference type="InterPro" id="IPR052049">
    <property type="entry name" value="Electron_transfer_protein"/>
</dbReference>
<feature type="transmembrane region" description="Helical" evidence="7">
    <location>
        <begin position="143"/>
        <end position="166"/>
    </location>
</feature>
<dbReference type="Pfam" id="PF03916">
    <property type="entry name" value="NrfD"/>
    <property type="match status" value="1"/>
</dbReference>
<evidence type="ECO:0000256" key="6">
    <source>
        <dbReference type="ARBA" id="ARBA00023136"/>
    </source>
</evidence>
<evidence type="ECO:0000256" key="4">
    <source>
        <dbReference type="ARBA" id="ARBA00022692"/>
    </source>
</evidence>
<dbReference type="Proteomes" id="UP000296822">
    <property type="component" value="Plasmid unnamed1"/>
</dbReference>
<keyword evidence="3" id="KW-1003">Cell membrane</keyword>
<accession>A0A4D6HTE9</accession>
<evidence type="ECO:0000256" key="7">
    <source>
        <dbReference type="SAM" id="Phobius"/>
    </source>
</evidence>
<evidence type="ECO:0000256" key="5">
    <source>
        <dbReference type="ARBA" id="ARBA00022989"/>
    </source>
</evidence>
<feature type="transmembrane region" description="Helical" evidence="7">
    <location>
        <begin position="328"/>
        <end position="347"/>
    </location>
</feature>
<protein>
    <submittedName>
        <fullName evidence="8">Dehydrogenase</fullName>
    </submittedName>
</protein>